<evidence type="ECO:0000256" key="2">
    <source>
        <dbReference type="ARBA" id="ARBA00006577"/>
    </source>
</evidence>
<evidence type="ECO:0000256" key="3">
    <source>
        <dbReference type="ARBA" id="ARBA00023110"/>
    </source>
</evidence>
<evidence type="ECO:0000256" key="5">
    <source>
        <dbReference type="PROSITE-ProRule" id="PRU00277"/>
    </source>
</evidence>
<evidence type="ECO:0000313" key="9">
    <source>
        <dbReference type="Proteomes" id="UP000199403"/>
    </source>
</evidence>
<dbReference type="PANTHER" id="PTHR43811">
    <property type="entry name" value="FKBP-TYPE PEPTIDYL-PROLYL CIS-TRANS ISOMERASE FKPA"/>
    <property type="match status" value="1"/>
</dbReference>
<accession>A0A1H6W3S8</accession>
<proteinExistence type="inferred from homology"/>
<dbReference type="EC" id="5.2.1.8" evidence="6"/>
<dbReference type="PROSITE" id="PS50059">
    <property type="entry name" value="FKBP_PPIASE"/>
    <property type="match status" value="1"/>
</dbReference>
<evidence type="ECO:0000259" key="7">
    <source>
        <dbReference type="PROSITE" id="PS50059"/>
    </source>
</evidence>
<dbReference type="InterPro" id="IPR046357">
    <property type="entry name" value="PPIase_dom_sf"/>
</dbReference>
<dbReference type="EMBL" id="FNZH01000002">
    <property type="protein sequence ID" value="SEJ11661.1"/>
    <property type="molecule type" value="Genomic_DNA"/>
</dbReference>
<dbReference type="SUPFAM" id="SSF54534">
    <property type="entry name" value="FKBP-like"/>
    <property type="match status" value="1"/>
</dbReference>
<feature type="domain" description="PPIase FKBP-type" evidence="7">
    <location>
        <begin position="82"/>
        <end position="187"/>
    </location>
</feature>
<keyword evidence="3 5" id="KW-0697">Rotamase</keyword>
<organism evidence="8 9">
    <name type="scientific">Cyclobacterium xiamenense</name>
    <dbReference type="NCBI Taxonomy" id="1297121"/>
    <lineage>
        <taxon>Bacteria</taxon>
        <taxon>Pseudomonadati</taxon>
        <taxon>Bacteroidota</taxon>
        <taxon>Cytophagia</taxon>
        <taxon>Cytophagales</taxon>
        <taxon>Cyclobacteriaceae</taxon>
        <taxon>Cyclobacterium</taxon>
    </lineage>
</organism>
<keyword evidence="9" id="KW-1185">Reference proteome</keyword>
<evidence type="ECO:0000256" key="6">
    <source>
        <dbReference type="RuleBase" id="RU003915"/>
    </source>
</evidence>
<dbReference type="STRING" id="1416801.SAMN05192553_102463"/>
<evidence type="ECO:0000256" key="4">
    <source>
        <dbReference type="ARBA" id="ARBA00023235"/>
    </source>
</evidence>
<evidence type="ECO:0000256" key="1">
    <source>
        <dbReference type="ARBA" id="ARBA00000971"/>
    </source>
</evidence>
<dbReference type="GO" id="GO:0003755">
    <property type="term" value="F:peptidyl-prolyl cis-trans isomerase activity"/>
    <property type="evidence" value="ECO:0007669"/>
    <property type="project" value="UniProtKB-UniRule"/>
</dbReference>
<dbReference type="RefSeq" id="WP_092171401.1">
    <property type="nucleotide sequence ID" value="NZ_FNZH01000002.1"/>
</dbReference>
<name>A0A1H6W3S8_9BACT</name>
<gene>
    <name evidence="8" type="ORF">SAMN05192553_102463</name>
</gene>
<dbReference type="PROSITE" id="PS51257">
    <property type="entry name" value="PROKAR_LIPOPROTEIN"/>
    <property type="match status" value="1"/>
</dbReference>
<dbReference type="OrthoDB" id="9814548at2"/>
<keyword evidence="4 5" id="KW-0413">Isomerase</keyword>
<protein>
    <recommendedName>
        <fullName evidence="6">Peptidyl-prolyl cis-trans isomerase</fullName>
        <ecNumber evidence="6">5.2.1.8</ecNumber>
    </recommendedName>
</protein>
<dbReference type="Proteomes" id="UP000199403">
    <property type="component" value="Unassembled WGS sequence"/>
</dbReference>
<dbReference type="AlphaFoldDB" id="A0A1H6W3S8"/>
<dbReference type="InterPro" id="IPR001179">
    <property type="entry name" value="PPIase_FKBP_dom"/>
</dbReference>
<sequence>MRNVFKLVSLFFVVLLGFSCEDQLNRFGGPVYDREGNLAIDREIIADYLETAPYDSLYRIHDPSGVVVIVTEEGNGSRPESGNVVYANYTGYLLDGSVFDSNREDVAQENGIYDEERNYRIFSFFVDLPPSQGGAIQGFSLGFKRLRSGAKGSIIIPSPYGYEDNENVPRVPANSVLVFDVEFLGMD</sequence>
<dbReference type="Gene3D" id="3.10.50.40">
    <property type="match status" value="1"/>
</dbReference>
<comment type="catalytic activity">
    <reaction evidence="1 5 6">
        <text>[protein]-peptidylproline (omega=180) = [protein]-peptidylproline (omega=0)</text>
        <dbReference type="Rhea" id="RHEA:16237"/>
        <dbReference type="Rhea" id="RHEA-COMP:10747"/>
        <dbReference type="Rhea" id="RHEA-COMP:10748"/>
        <dbReference type="ChEBI" id="CHEBI:83833"/>
        <dbReference type="ChEBI" id="CHEBI:83834"/>
        <dbReference type="EC" id="5.2.1.8"/>
    </reaction>
</comment>
<dbReference type="PANTHER" id="PTHR43811:SF19">
    <property type="entry name" value="39 KDA FK506-BINDING NUCLEAR PROTEIN"/>
    <property type="match status" value="1"/>
</dbReference>
<evidence type="ECO:0000313" key="8">
    <source>
        <dbReference type="EMBL" id="SEJ11661.1"/>
    </source>
</evidence>
<reference evidence="9" key="1">
    <citation type="submission" date="2016-10" db="EMBL/GenBank/DDBJ databases">
        <authorList>
            <person name="Varghese N."/>
            <person name="Submissions S."/>
        </authorList>
    </citation>
    <scope>NUCLEOTIDE SEQUENCE [LARGE SCALE GENOMIC DNA]</scope>
    <source>
        <strain evidence="9">IBRC-M 10761</strain>
    </source>
</reference>
<comment type="similarity">
    <text evidence="2 6">Belongs to the FKBP-type PPIase family.</text>
</comment>
<dbReference type="Pfam" id="PF00254">
    <property type="entry name" value="FKBP_C"/>
    <property type="match status" value="1"/>
</dbReference>